<dbReference type="SUPFAM" id="SSF53335">
    <property type="entry name" value="S-adenosyl-L-methionine-dependent methyltransferases"/>
    <property type="match status" value="1"/>
</dbReference>
<dbReference type="InterPro" id="IPR029063">
    <property type="entry name" value="SAM-dependent_MTases_sf"/>
</dbReference>
<dbReference type="Pfam" id="PF08241">
    <property type="entry name" value="Methyltransf_11"/>
    <property type="match status" value="1"/>
</dbReference>
<gene>
    <name evidence="2" type="ORF">GBAR_LOCUS20447</name>
</gene>
<dbReference type="InterPro" id="IPR013216">
    <property type="entry name" value="Methyltransf_11"/>
</dbReference>
<dbReference type="GO" id="GO:0008757">
    <property type="term" value="F:S-adenosylmethionine-dependent methyltransferase activity"/>
    <property type="evidence" value="ECO:0007669"/>
    <property type="project" value="InterPro"/>
</dbReference>
<dbReference type="CDD" id="cd02440">
    <property type="entry name" value="AdoMet_MTases"/>
    <property type="match status" value="1"/>
</dbReference>
<dbReference type="Proteomes" id="UP001174909">
    <property type="component" value="Unassembled WGS sequence"/>
</dbReference>
<proteinExistence type="predicted"/>
<dbReference type="InterPro" id="IPR027625">
    <property type="entry name" value="OvoA_Cterm"/>
</dbReference>
<name>A0AA35SW90_GEOBA</name>
<organism evidence="2 3">
    <name type="scientific">Geodia barretti</name>
    <name type="common">Barrett's horny sponge</name>
    <dbReference type="NCBI Taxonomy" id="519541"/>
    <lineage>
        <taxon>Eukaryota</taxon>
        <taxon>Metazoa</taxon>
        <taxon>Porifera</taxon>
        <taxon>Demospongiae</taxon>
        <taxon>Heteroscleromorpha</taxon>
        <taxon>Tetractinellida</taxon>
        <taxon>Astrophorina</taxon>
        <taxon>Geodiidae</taxon>
        <taxon>Geodia</taxon>
    </lineage>
</organism>
<dbReference type="PANTHER" id="PTHR45445">
    <property type="match status" value="1"/>
</dbReference>
<dbReference type="Gene3D" id="3.40.50.150">
    <property type="entry name" value="Vaccinia Virus protein VP39"/>
    <property type="match status" value="1"/>
</dbReference>
<dbReference type="NCBIfam" id="TIGR04345">
    <property type="entry name" value="ovoA_Cterm"/>
    <property type="match status" value="1"/>
</dbReference>
<evidence type="ECO:0000313" key="3">
    <source>
        <dbReference type="Proteomes" id="UP001174909"/>
    </source>
</evidence>
<dbReference type="EMBL" id="CASHTH010002873">
    <property type="protein sequence ID" value="CAI8036502.1"/>
    <property type="molecule type" value="Genomic_DNA"/>
</dbReference>
<comment type="caution">
    <text evidence="2">The sequence shown here is derived from an EMBL/GenBank/DDBJ whole genome shotgun (WGS) entry which is preliminary data.</text>
</comment>
<sequence>MSSGGKEIWLGALAGVGTFAAGLAVYKGLQYVRDRNKPSDGHSHDHSDEYMLKCFGTLHYAAPEDYLLYDCVPRDVVGFHEKCANLCIKHRKEGVVSRAMEVGCASGRTSFELSRGFDSVLGVDISQAFVDKCNEIKRTGQTEYWLPGEGELGETKIAHLPPEINSSRVEFKVGDGCNLPALSPGPLGCIITCNTLCRVPDPAKLLEQARDLLVPGGTLVLVESYTWTEETTPKDKWLGGYKDKEGKEVDTFEALKAVLLPDFQLEEECVLQCVSRDAPRLFFWFLDHATVWRKRENH</sequence>
<accession>A0AA35SW90</accession>
<keyword evidence="3" id="KW-1185">Reference proteome</keyword>
<evidence type="ECO:0000313" key="2">
    <source>
        <dbReference type="EMBL" id="CAI8036502.1"/>
    </source>
</evidence>
<reference evidence="2" key="1">
    <citation type="submission" date="2023-03" db="EMBL/GenBank/DDBJ databases">
        <authorList>
            <person name="Steffen K."/>
            <person name="Cardenas P."/>
        </authorList>
    </citation>
    <scope>NUCLEOTIDE SEQUENCE</scope>
</reference>
<feature type="domain" description="Methyltransferase type 11" evidence="1">
    <location>
        <begin position="101"/>
        <end position="221"/>
    </location>
</feature>
<dbReference type="PANTHER" id="PTHR45445:SF2">
    <property type="entry name" value="METHYLTRANSFERASE TYPE 11 DOMAIN-CONTAINING PROTEIN"/>
    <property type="match status" value="1"/>
</dbReference>
<dbReference type="AlphaFoldDB" id="A0AA35SW90"/>
<protein>
    <recommendedName>
        <fullName evidence="1">Methyltransferase type 11 domain-containing protein</fullName>
    </recommendedName>
</protein>
<evidence type="ECO:0000259" key="1">
    <source>
        <dbReference type="Pfam" id="PF08241"/>
    </source>
</evidence>